<name>A0A2K5JVW2_COLAP</name>
<evidence type="ECO:0000313" key="2">
    <source>
        <dbReference type="Ensembl" id="ENSCANP00000032957.1"/>
    </source>
</evidence>
<protein>
    <submittedName>
        <fullName evidence="2">Uncharacterized protein</fullName>
    </submittedName>
</protein>
<reference evidence="2" key="2">
    <citation type="submission" date="2025-09" db="UniProtKB">
        <authorList>
            <consortium name="Ensembl"/>
        </authorList>
    </citation>
    <scope>IDENTIFICATION</scope>
</reference>
<dbReference type="Proteomes" id="UP000233080">
    <property type="component" value="Unassembled WGS sequence"/>
</dbReference>
<evidence type="ECO:0000256" key="1">
    <source>
        <dbReference type="SAM" id="MobiDB-lite"/>
    </source>
</evidence>
<organism evidence="2 3">
    <name type="scientific">Colobus angolensis palliatus</name>
    <name type="common">Peters' Angolan colobus</name>
    <dbReference type="NCBI Taxonomy" id="336983"/>
    <lineage>
        <taxon>Eukaryota</taxon>
        <taxon>Metazoa</taxon>
        <taxon>Chordata</taxon>
        <taxon>Craniata</taxon>
        <taxon>Vertebrata</taxon>
        <taxon>Euteleostomi</taxon>
        <taxon>Mammalia</taxon>
        <taxon>Eutheria</taxon>
        <taxon>Euarchontoglires</taxon>
        <taxon>Primates</taxon>
        <taxon>Haplorrhini</taxon>
        <taxon>Catarrhini</taxon>
        <taxon>Cercopithecidae</taxon>
        <taxon>Colobinae</taxon>
        <taxon>Colobus</taxon>
    </lineage>
</organism>
<evidence type="ECO:0000313" key="3">
    <source>
        <dbReference type="Proteomes" id="UP000233080"/>
    </source>
</evidence>
<accession>A0A2K5JVW2</accession>
<reference evidence="2" key="1">
    <citation type="submission" date="2025-08" db="UniProtKB">
        <authorList>
            <consortium name="Ensembl"/>
        </authorList>
    </citation>
    <scope>IDENTIFICATION</scope>
</reference>
<dbReference type="AlphaFoldDB" id="A0A2K5JVW2"/>
<feature type="region of interest" description="Disordered" evidence="1">
    <location>
        <begin position="1"/>
        <end position="30"/>
    </location>
</feature>
<dbReference type="Ensembl" id="ENSCANT00000056183.1">
    <property type="protein sequence ID" value="ENSCANP00000032957.1"/>
    <property type="gene ID" value="ENSCANG00000040151.1"/>
</dbReference>
<keyword evidence="3" id="KW-1185">Reference proteome</keyword>
<proteinExistence type="predicted"/>
<sequence length="77" mass="8371">MSSMVALPTGDRLGQWRGAGEGQGAGLPQEDARAAPVRLQQRGGAYPKATAQNPLPGTRRQSTCWYLKMCSLYYTQN</sequence>